<sequence>MNTTHASSASTPSARSLDQRFVWRVLLAIGGVYLAVKLFRGLGQLFWTVFGLALGFFWMFDGRLG</sequence>
<dbReference type="EMBL" id="CP060731">
    <property type="protein sequence ID" value="QNN77713.1"/>
    <property type="molecule type" value="Genomic_DNA"/>
</dbReference>
<keyword evidence="1" id="KW-0472">Membrane</keyword>
<protein>
    <submittedName>
        <fullName evidence="2">Uncharacterized protein</fullName>
    </submittedName>
</protein>
<dbReference type="AlphaFoldDB" id="A0A7G9TC88"/>
<evidence type="ECO:0000313" key="3">
    <source>
        <dbReference type="Proteomes" id="UP000515838"/>
    </source>
</evidence>
<dbReference type="GeneID" id="81472838"/>
<accession>A0A7G9TC88</accession>
<name>A0A7G9TC88_PSEMX</name>
<reference evidence="2 3" key="1">
    <citation type="submission" date="2020-08" db="EMBL/GenBank/DDBJ databases">
        <title>Streptomycin Non-resistant strain, P. mexicana.</title>
        <authorList>
            <person name="Ganesh-Kumar S."/>
            <person name="Zhe T."/>
            <person name="Yu Z."/>
            <person name="Min Y."/>
        </authorList>
    </citation>
    <scope>NUCLEOTIDE SEQUENCE [LARGE SCALE GENOMIC DNA]</scope>
    <source>
        <strain evidence="2 3">GTZY2</strain>
    </source>
</reference>
<feature type="transmembrane region" description="Helical" evidence="1">
    <location>
        <begin position="45"/>
        <end position="64"/>
    </location>
</feature>
<organism evidence="2 3">
    <name type="scientific">Pseudoxanthomonas mexicana</name>
    <dbReference type="NCBI Taxonomy" id="128785"/>
    <lineage>
        <taxon>Bacteria</taxon>
        <taxon>Pseudomonadati</taxon>
        <taxon>Pseudomonadota</taxon>
        <taxon>Gammaproteobacteria</taxon>
        <taxon>Lysobacterales</taxon>
        <taxon>Lysobacteraceae</taxon>
        <taxon>Pseudoxanthomonas</taxon>
    </lineage>
</organism>
<keyword evidence="1" id="KW-1133">Transmembrane helix</keyword>
<proteinExistence type="predicted"/>
<keyword evidence="1" id="KW-0812">Transmembrane</keyword>
<dbReference type="RefSeq" id="WP_187573238.1">
    <property type="nucleotide sequence ID" value="NZ_CP060731.1"/>
</dbReference>
<evidence type="ECO:0000256" key="1">
    <source>
        <dbReference type="SAM" id="Phobius"/>
    </source>
</evidence>
<dbReference type="Proteomes" id="UP000515838">
    <property type="component" value="Chromosome"/>
</dbReference>
<gene>
    <name evidence="2" type="ORF">IAE60_17750</name>
</gene>
<evidence type="ECO:0000313" key="2">
    <source>
        <dbReference type="EMBL" id="QNN77713.1"/>
    </source>
</evidence>
<feature type="transmembrane region" description="Helical" evidence="1">
    <location>
        <begin position="21"/>
        <end position="39"/>
    </location>
</feature>